<dbReference type="PANTHER" id="PTHR43415:SF3">
    <property type="entry name" value="GNAT-FAMILY ACETYLTRANSFERASE"/>
    <property type="match status" value="1"/>
</dbReference>
<dbReference type="PANTHER" id="PTHR43415">
    <property type="entry name" value="SPERMIDINE N(1)-ACETYLTRANSFERASE"/>
    <property type="match status" value="1"/>
</dbReference>
<dbReference type="InterPro" id="IPR016181">
    <property type="entry name" value="Acyl_CoA_acyltransferase"/>
</dbReference>
<protein>
    <submittedName>
        <fullName evidence="2">Ribosomal-protein-alanine acetyltransferase</fullName>
    </submittedName>
</protein>
<keyword evidence="3" id="KW-1185">Reference proteome</keyword>
<organism evidence="2 3">
    <name type="scientific">Bacillus coahuilensis p1.1.43</name>
    <dbReference type="NCBI Taxonomy" id="1150625"/>
    <lineage>
        <taxon>Bacteria</taxon>
        <taxon>Bacillati</taxon>
        <taxon>Bacillota</taxon>
        <taxon>Bacilli</taxon>
        <taxon>Bacillales</taxon>
        <taxon>Bacillaceae</taxon>
        <taxon>Bacillus</taxon>
    </lineage>
</organism>
<reference evidence="2 3" key="1">
    <citation type="journal article" date="2016" name="Front. Microbiol.">
        <title>Microevolution Analysis of Bacillus coahuilensis Unveils Differences in Phosphorus Acquisition Strategies and Their Regulation.</title>
        <authorList>
            <person name="Gomez-Lunar Z."/>
            <person name="Hernandez-Gonzalez I."/>
            <person name="Rodriguez-Torres M.D."/>
            <person name="Souza V."/>
            <person name="Olmedo-Alvarez G."/>
        </authorList>
    </citation>
    <scope>NUCLEOTIDE SEQUENCE [LARGE SCALE GENOMIC DNA]</scope>
    <source>
        <strain evidence="3">p1.1.43</strain>
    </source>
</reference>
<dbReference type="SUPFAM" id="SSF55729">
    <property type="entry name" value="Acyl-CoA N-acyltransferases (Nat)"/>
    <property type="match status" value="1"/>
</dbReference>
<dbReference type="STRING" id="1150625.Q75_02990"/>
<dbReference type="EMBL" id="LDYG01000014">
    <property type="protein sequence ID" value="KUP08316.1"/>
    <property type="molecule type" value="Genomic_DNA"/>
</dbReference>
<sequence length="157" mass="18193">MTFTIQTMTQEQAEEIAYNWHYEQEYDFYDMEADNEDLEEFLNPVTRGNNMFSVSEDNVLVGFLSVSEEPLSTFEIGLGMRPDLTGHGMGQNFLVGCIEFVQKKFSPKILTLSVATFNQRAIKVYKKVGFKEIEVFMQETNGSQFEFVKMAYELKKK</sequence>
<evidence type="ECO:0000313" key="2">
    <source>
        <dbReference type="EMBL" id="KUP08316.1"/>
    </source>
</evidence>
<dbReference type="RefSeq" id="WP_059350320.1">
    <property type="nucleotide sequence ID" value="NZ_LDYG01000014.1"/>
</dbReference>
<dbReference type="OrthoDB" id="423921at2"/>
<comment type="caution">
    <text evidence="2">The sequence shown here is derived from an EMBL/GenBank/DDBJ whole genome shotgun (WGS) entry which is preliminary data.</text>
</comment>
<gene>
    <name evidence="2" type="ORF">Q75_02990</name>
</gene>
<accession>A0A147KB98</accession>
<feature type="domain" description="N-acetyltransferase" evidence="1">
    <location>
        <begin position="3"/>
        <end position="157"/>
    </location>
</feature>
<dbReference type="InterPro" id="IPR000182">
    <property type="entry name" value="GNAT_dom"/>
</dbReference>
<dbReference type="Pfam" id="PF13302">
    <property type="entry name" value="Acetyltransf_3"/>
    <property type="match status" value="1"/>
</dbReference>
<keyword evidence="2" id="KW-0808">Transferase</keyword>
<dbReference type="PATRIC" id="fig|1150625.3.peg.620"/>
<evidence type="ECO:0000313" key="3">
    <source>
        <dbReference type="Proteomes" id="UP000074108"/>
    </source>
</evidence>
<dbReference type="Gene3D" id="3.40.630.30">
    <property type="match status" value="1"/>
</dbReference>
<name>A0A147KB98_9BACI</name>
<dbReference type="AlphaFoldDB" id="A0A147KB98"/>
<dbReference type="PROSITE" id="PS51186">
    <property type="entry name" value="GNAT"/>
    <property type="match status" value="1"/>
</dbReference>
<dbReference type="Proteomes" id="UP000074108">
    <property type="component" value="Unassembled WGS sequence"/>
</dbReference>
<evidence type="ECO:0000259" key="1">
    <source>
        <dbReference type="PROSITE" id="PS51186"/>
    </source>
</evidence>
<dbReference type="GO" id="GO:0016747">
    <property type="term" value="F:acyltransferase activity, transferring groups other than amino-acyl groups"/>
    <property type="evidence" value="ECO:0007669"/>
    <property type="project" value="InterPro"/>
</dbReference>
<proteinExistence type="predicted"/>